<dbReference type="Pfam" id="PF01656">
    <property type="entry name" value="CbiA"/>
    <property type="match status" value="1"/>
</dbReference>
<reference evidence="2 3" key="1">
    <citation type="submission" date="2020-06" db="EMBL/GenBank/DDBJ databases">
        <title>Genome sequence of 2 isolates from Red Sea Mangroves.</title>
        <authorList>
            <person name="Sefrji F."/>
            <person name="Michoud G."/>
            <person name="Merlino G."/>
            <person name="Daffonchio D."/>
        </authorList>
    </citation>
    <scope>NUCLEOTIDE SEQUENCE [LARGE SCALE GENOMIC DNA]</scope>
    <source>
        <strain evidence="2 3">R1DC25</strain>
    </source>
</reference>
<proteinExistence type="predicted"/>
<dbReference type="RefSeq" id="WP_213160763.1">
    <property type="nucleotide sequence ID" value="NZ_CP058214.1"/>
</dbReference>
<keyword evidence="3" id="KW-1185">Reference proteome</keyword>
<dbReference type="PANTHER" id="PTHR13696">
    <property type="entry name" value="P-LOOP CONTAINING NUCLEOSIDE TRIPHOSPHATE HYDROLASE"/>
    <property type="match status" value="1"/>
</dbReference>
<dbReference type="AlphaFoldDB" id="A0A7S8C4T3"/>
<dbReference type="PIRSF" id="PIRSF009320">
    <property type="entry name" value="Nuc_binding_HP_1000"/>
    <property type="match status" value="1"/>
</dbReference>
<dbReference type="KEGG" id="kmn:HW532_12265"/>
<dbReference type="EMBL" id="CP058214">
    <property type="protein sequence ID" value="QPC43400.1"/>
    <property type="molecule type" value="Genomic_DNA"/>
</dbReference>
<sequence length="212" mass="23681">MTRTIAVINIKGGCGKTTVATHLAGAFAASGLVSTLADYDRQKSATLWGKLRGEDARTVRLVDWQKDYGDVPKRTQRLVVDCPASLRTPRARDVVRDADLVVVPMLPSIFDERSTLRFLGKIETLKRVRKGKTPILIVANRYRARTKEAIRLDRLMTGNGYLIVARIPDKSIYPRLAEKGLTVFDNDTKAARLEQEQWLPLLEAVERGDGHA</sequence>
<evidence type="ECO:0000259" key="1">
    <source>
        <dbReference type="Pfam" id="PF01656"/>
    </source>
</evidence>
<dbReference type="Gene3D" id="3.40.50.300">
    <property type="entry name" value="P-loop containing nucleotide triphosphate hydrolases"/>
    <property type="match status" value="1"/>
</dbReference>
<protein>
    <submittedName>
        <fullName evidence="2">ParA family protein</fullName>
    </submittedName>
</protein>
<evidence type="ECO:0000313" key="3">
    <source>
        <dbReference type="Proteomes" id="UP000593594"/>
    </source>
</evidence>
<dbReference type="SUPFAM" id="SSF52540">
    <property type="entry name" value="P-loop containing nucleoside triphosphate hydrolases"/>
    <property type="match status" value="1"/>
</dbReference>
<dbReference type="Proteomes" id="UP000593594">
    <property type="component" value="Chromosome"/>
</dbReference>
<evidence type="ECO:0000313" key="2">
    <source>
        <dbReference type="EMBL" id="QPC43400.1"/>
    </source>
</evidence>
<dbReference type="CDD" id="cd02042">
    <property type="entry name" value="ParAB_family"/>
    <property type="match status" value="1"/>
</dbReference>
<organism evidence="2 3">
    <name type="scientific">Kaustia mangrovi</name>
    <dbReference type="NCBI Taxonomy" id="2593653"/>
    <lineage>
        <taxon>Bacteria</taxon>
        <taxon>Pseudomonadati</taxon>
        <taxon>Pseudomonadota</taxon>
        <taxon>Alphaproteobacteria</taxon>
        <taxon>Hyphomicrobiales</taxon>
        <taxon>Parvibaculaceae</taxon>
        <taxon>Kaustia</taxon>
    </lineage>
</organism>
<dbReference type="InterPro" id="IPR027417">
    <property type="entry name" value="P-loop_NTPase"/>
</dbReference>
<dbReference type="InterPro" id="IPR002586">
    <property type="entry name" value="CobQ/CobB/MinD/ParA_Nub-bd_dom"/>
</dbReference>
<name>A0A7S8C4T3_9HYPH</name>
<dbReference type="InterPro" id="IPR050678">
    <property type="entry name" value="DNA_Partitioning_ATPase"/>
</dbReference>
<accession>A0A7S8C4T3</accession>
<dbReference type="PANTHER" id="PTHR13696:SF96">
    <property type="entry name" value="COBQ_COBB_MIND_PARA NUCLEOTIDE BINDING DOMAIN-CONTAINING PROTEIN"/>
    <property type="match status" value="1"/>
</dbReference>
<gene>
    <name evidence="2" type="ORF">HW532_12265</name>
</gene>
<feature type="domain" description="CobQ/CobB/MinD/ParA nucleotide binding" evidence="1">
    <location>
        <begin position="5"/>
        <end position="183"/>
    </location>
</feature>